<dbReference type="SUPFAM" id="SSF52218">
    <property type="entry name" value="Flavoproteins"/>
    <property type="match status" value="1"/>
</dbReference>
<organism evidence="2 3">
    <name type="scientific">Cognatiyoonia koreensis</name>
    <dbReference type="NCBI Taxonomy" id="364200"/>
    <lineage>
        <taxon>Bacteria</taxon>
        <taxon>Pseudomonadati</taxon>
        <taxon>Pseudomonadota</taxon>
        <taxon>Alphaproteobacteria</taxon>
        <taxon>Rhodobacterales</taxon>
        <taxon>Paracoccaceae</taxon>
        <taxon>Cognatiyoonia</taxon>
    </lineage>
</organism>
<dbReference type="EMBL" id="FOIZ01000003">
    <property type="protein sequence ID" value="SEW47219.1"/>
    <property type="molecule type" value="Genomic_DNA"/>
</dbReference>
<evidence type="ECO:0000313" key="3">
    <source>
        <dbReference type="Proteomes" id="UP000199167"/>
    </source>
</evidence>
<dbReference type="AlphaFoldDB" id="A0A1I0S1L5"/>
<dbReference type="OrthoDB" id="9795729at2"/>
<evidence type="ECO:0000313" key="2">
    <source>
        <dbReference type="EMBL" id="SEW47219.1"/>
    </source>
</evidence>
<name>A0A1I0S1L5_9RHOB</name>
<sequence length="175" mass="19308">MAVLIEYGTIEGQTGKIANFIADHIQSLGQDVTLVNTGDRAAPPASFDGVDKVILAASVHERRHPKMFETTIAAQRDDLAQRPTLLLSVSLNAAFPEGVEEAQEYVEEMELRTGLTPTEEMLVPGAVHTDRCDYYALQVLRHVILRGKDYDPAQGTHEFTDWDALRDRVSAFVAA</sequence>
<keyword evidence="3" id="KW-1185">Reference proteome</keyword>
<dbReference type="GO" id="GO:0070819">
    <property type="term" value="F:menaquinone-dependent protoporphyrinogen oxidase activity"/>
    <property type="evidence" value="ECO:0007669"/>
    <property type="project" value="TreeGrafter"/>
</dbReference>
<accession>A0A1I0S1L5</accession>
<dbReference type="Proteomes" id="UP000199167">
    <property type="component" value="Unassembled WGS sequence"/>
</dbReference>
<dbReference type="GO" id="GO:0010181">
    <property type="term" value="F:FMN binding"/>
    <property type="evidence" value="ECO:0007669"/>
    <property type="project" value="TreeGrafter"/>
</dbReference>
<reference evidence="2 3" key="1">
    <citation type="submission" date="2016-10" db="EMBL/GenBank/DDBJ databases">
        <authorList>
            <person name="de Groot N.N."/>
        </authorList>
    </citation>
    <scope>NUCLEOTIDE SEQUENCE [LARGE SCALE GENOMIC DNA]</scope>
    <source>
        <strain evidence="2 3">DSM 17925</strain>
    </source>
</reference>
<dbReference type="Pfam" id="PF12724">
    <property type="entry name" value="Flavodoxin_5"/>
    <property type="match status" value="1"/>
</dbReference>
<dbReference type="Gene3D" id="3.40.50.360">
    <property type="match status" value="1"/>
</dbReference>
<dbReference type="InterPro" id="IPR029039">
    <property type="entry name" value="Flavoprotein-like_sf"/>
</dbReference>
<dbReference type="InterPro" id="IPR026816">
    <property type="entry name" value="Flavodoxin_dom"/>
</dbReference>
<dbReference type="STRING" id="364200.SAMN04488515_3556"/>
<dbReference type="PANTHER" id="PTHR38030">
    <property type="entry name" value="PROTOPORPHYRINOGEN IX DEHYDROGENASE [MENAQUINONE]"/>
    <property type="match status" value="1"/>
</dbReference>
<dbReference type="GO" id="GO:0006783">
    <property type="term" value="P:heme biosynthetic process"/>
    <property type="evidence" value="ECO:0007669"/>
    <property type="project" value="TreeGrafter"/>
</dbReference>
<protein>
    <submittedName>
        <fullName evidence="2">Menaquinone-dependent protoporphyrinogen oxidase</fullName>
    </submittedName>
</protein>
<dbReference type="RefSeq" id="WP_089997333.1">
    <property type="nucleotide sequence ID" value="NZ_FOIZ01000003.1"/>
</dbReference>
<gene>
    <name evidence="2" type="ORF">SAMN04488515_3556</name>
</gene>
<feature type="domain" description="Flavodoxin" evidence="1">
    <location>
        <begin position="4"/>
        <end position="143"/>
    </location>
</feature>
<proteinExistence type="predicted"/>
<dbReference type="InterPro" id="IPR052200">
    <property type="entry name" value="Protoporphyrinogen_IX_DH"/>
</dbReference>
<dbReference type="PANTHER" id="PTHR38030:SF2">
    <property type="entry name" value="PROTOPORPHYRINOGEN IX DEHYDROGENASE [QUINONE]"/>
    <property type="match status" value="1"/>
</dbReference>
<evidence type="ECO:0000259" key="1">
    <source>
        <dbReference type="Pfam" id="PF12724"/>
    </source>
</evidence>